<protein>
    <submittedName>
        <fullName evidence="1">Uncharacterized protein</fullName>
    </submittedName>
</protein>
<keyword evidence="2" id="KW-1185">Reference proteome</keyword>
<reference evidence="1 2" key="1">
    <citation type="submission" date="2015-08" db="EMBL/GenBank/DDBJ databases">
        <title>Next Generation Sequencing and Analysis of the Genome of Puccinia sorghi L Schw, the Causal Agent of Maize Common Rust.</title>
        <authorList>
            <person name="Rochi L."/>
            <person name="Burguener G."/>
            <person name="Darino M."/>
            <person name="Turjanski A."/>
            <person name="Kreff E."/>
            <person name="Dieguez M.J."/>
            <person name="Sacco F."/>
        </authorList>
    </citation>
    <scope>NUCLEOTIDE SEQUENCE [LARGE SCALE GENOMIC DNA]</scope>
    <source>
        <strain evidence="1 2">RO10H11247</strain>
    </source>
</reference>
<comment type="caution">
    <text evidence="1">The sequence shown here is derived from an EMBL/GenBank/DDBJ whole genome shotgun (WGS) entry which is preliminary data.</text>
</comment>
<dbReference type="Proteomes" id="UP000037035">
    <property type="component" value="Unassembled WGS sequence"/>
</dbReference>
<evidence type="ECO:0000313" key="1">
    <source>
        <dbReference type="EMBL" id="KNZ63350.1"/>
    </source>
</evidence>
<organism evidence="1 2">
    <name type="scientific">Puccinia sorghi</name>
    <dbReference type="NCBI Taxonomy" id="27349"/>
    <lineage>
        <taxon>Eukaryota</taxon>
        <taxon>Fungi</taxon>
        <taxon>Dikarya</taxon>
        <taxon>Basidiomycota</taxon>
        <taxon>Pucciniomycotina</taxon>
        <taxon>Pucciniomycetes</taxon>
        <taxon>Pucciniales</taxon>
        <taxon>Pucciniaceae</taxon>
        <taxon>Puccinia</taxon>
    </lineage>
</organism>
<sequence length="40" mass="4635">LRRQNPKHLSILPAICLHGPLKISVRADTYNAKKYKQSFK</sequence>
<feature type="non-terminal residue" evidence="1">
    <location>
        <position position="1"/>
    </location>
</feature>
<dbReference type="EMBL" id="LAVV01001740">
    <property type="protein sequence ID" value="KNZ63350.1"/>
    <property type="molecule type" value="Genomic_DNA"/>
</dbReference>
<dbReference type="VEuPathDB" id="FungiDB:VP01_11567g1"/>
<evidence type="ECO:0000313" key="2">
    <source>
        <dbReference type="Proteomes" id="UP000037035"/>
    </source>
</evidence>
<gene>
    <name evidence="1" type="ORF">VP01_11567g1</name>
</gene>
<proteinExistence type="predicted"/>
<accession>A0A0L6VT25</accession>
<dbReference type="AlphaFoldDB" id="A0A0L6VT25"/>
<name>A0A0L6VT25_9BASI</name>